<dbReference type="GO" id="GO:0004751">
    <property type="term" value="F:ribose-5-phosphate isomerase activity"/>
    <property type="evidence" value="ECO:0007669"/>
    <property type="project" value="TreeGrafter"/>
</dbReference>
<keyword evidence="3 4" id="KW-0413">Isomerase</keyword>
<evidence type="ECO:0000313" key="4">
    <source>
        <dbReference type="EMBL" id="SJN22115.1"/>
    </source>
</evidence>
<dbReference type="GO" id="GO:0005988">
    <property type="term" value="P:lactose metabolic process"/>
    <property type="evidence" value="ECO:0007669"/>
    <property type="project" value="UniProtKB-KW"/>
</dbReference>
<proteinExistence type="inferred from homology"/>
<evidence type="ECO:0000313" key="5">
    <source>
        <dbReference type="Proteomes" id="UP000195611"/>
    </source>
</evidence>
<dbReference type="Gene3D" id="3.40.1400.10">
    <property type="entry name" value="Sugar-phosphate isomerase, RpiB/LacA/LacB"/>
    <property type="match status" value="1"/>
</dbReference>
<organism evidence="4 5">
    <name type="scientific">Marinilactibacillus psychrotolerans 42ea</name>
    <dbReference type="NCBI Taxonomy" id="1255609"/>
    <lineage>
        <taxon>Bacteria</taxon>
        <taxon>Bacillati</taxon>
        <taxon>Bacillota</taxon>
        <taxon>Bacilli</taxon>
        <taxon>Lactobacillales</taxon>
        <taxon>Carnobacteriaceae</taxon>
        <taxon>Marinilactibacillus</taxon>
    </lineage>
</organism>
<dbReference type="NCBIfam" id="TIGR00689">
    <property type="entry name" value="rpiB_lacA_lacB"/>
    <property type="match status" value="1"/>
</dbReference>
<evidence type="ECO:0000256" key="1">
    <source>
        <dbReference type="ARBA" id="ARBA00008754"/>
    </source>
</evidence>
<dbReference type="Pfam" id="PF02502">
    <property type="entry name" value="LacAB_rpiB"/>
    <property type="match status" value="1"/>
</dbReference>
<protein>
    <submittedName>
        <fullName evidence="4">Galactose-6-phosphate isomerase, LacB subunit</fullName>
        <ecNumber evidence="4">5.3.1.26</ecNumber>
    </submittedName>
</protein>
<dbReference type="EC" id="5.3.1.26" evidence="4"/>
<name>A0A1R4IRB8_9LACT</name>
<dbReference type="NCBIfam" id="NF004051">
    <property type="entry name" value="PRK05571.1"/>
    <property type="match status" value="1"/>
</dbReference>
<dbReference type="AlphaFoldDB" id="A0A1R4IRB8"/>
<evidence type="ECO:0000256" key="2">
    <source>
        <dbReference type="ARBA" id="ARBA00022736"/>
    </source>
</evidence>
<dbReference type="GO" id="GO:0009052">
    <property type="term" value="P:pentose-phosphate shunt, non-oxidative branch"/>
    <property type="evidence" value="ECO:0007669"/>
    <property type="project" value="TreeGrafter"/>
</dbReference>
<dbReference type="RefSeq" id="WP_087057218.1">
    <property type="nucleotide sequence ID" value="NZ_FUKW01000035.1"/>
</dbReference>
<dbReference type="NCBIfam" id="NF006381">
    <property type="entry name" value="PRK08622.1"/>
    <property type="match status" value="1"/>
</dbReference>
<dbReference type="SUPFAM" id="SSF89623">
    <property type="entry name" value="Ribose/Galactose isomerase RpiB/AlsB"/>
    <property type="match status" value="1"/>
</dbReference>
<comment type="similarity">
    <text evidence="1">Belongs to the LacAB/RpiB family.</text>
</comment>
<dbReference type="PIRSF" id="PIRSF005384">
    <property type="entry name" value="RpiB_LacA_B"/>
    <property type="match status" value="1"/>
</dbReference>
<dbReference type="InterPro" id="IPR036569">
    <property type="entry name" value="RpiB_LacA_LacB_sf"/>
</dbReference>
<accession>A0A1R4IRB8</accession>
<dbReference type="InterPro" id="IPR003500">
    <property type="entry name" value="RpiB_LacA_LacB"/>
</dbReference>
<dbReference type="EMBL" id="FUKW01000035">
    <property type="protein sequence ID" value="SJN22115.1"/>
    <property type="molecule type" value="Genomic_DNA"/>
</dbReference>
<keyword evidence="2" id="KW-0423">Lactose metabolism</keyword>
<gene>
    <name evidence="4" type="ORF">FM115_02170</name>
</gene>
<reference evidence="4 5" key="1">
    <citation type="submission" date="2017-02" db="EMBL/GenBank/DDBJ databases">
        <authorList>
            <person name="Peterson S.W."/>
        </authorList>
    </citation>
    <scope>NUCLEOTIDE SEQUENCE [LARGE SCALE GENOMIC DNA]</scope>
    <source>
        <strain evidence="4 5">42ea</strain>
    </source>
</reference>
<dbReference type="Proteomes" id="UP000195611">
    <property type="component" value="Unassembled WGS sequence"/>
</dbReference>
<dbReference type="GO" id="GO:0019316">
    <property type="term" value="P:D-allose catabolic process"/>
    <property type="evidence" value="ECO:0007669"/>
    <property type="project" value="TreeGrafter"/>
</dbReference>
<dbReference type="GO" id="GO:0050044">
    <property type="term" value="F:galactose-6-phosphate isomerase activity"/>
    <property type="evidence" value="ECO:0007669"/>
    <property type="project" value="UniProtKB-EC"/>
</dbReference>
<dbReference type="PANTHER" id="PTHR30345:SF0">
    <property type="entry name" value="DNA DAMAGE-REPAIR_TOLERATION PROTEIN DRT102"/>
    <property type="match status" value="1"/>
</dbReference>
<evidence type="ECO:0000256" key="3">
    <source>
        <dbReference type="ARBA" id="ARBA00023235"/>
    </source>
</evidence>
<dbReference type="PANTHER" id="PTHR30345">
    <property type="entry name" value="RIBOSE-5-PHOSPHATE ISOMERASE B"/>
    <property type="match status" value="1"/>
</dbReference>
<sequence>MKIAIGCDHIVTDLKIAVADHFRELGHEVMDVGTYGFVRTHYPIYGKKVGELVASGEADYGVVICGTGVGISNAANKVPGVRVAHVRDMTTALYARRELDANVIGFGGKITGEHLIRETVDAFIHEEYQPTPENEKLIEKINQLDEGITSTKENTDEQFDEYLEKWDQGFYNDEE</sequence>